<keyword evidence="1 4" id="KW-0547">Nucleotide-binding</keyword>
<evidence type="ECO:0000313" key="7">
    <source>
        <dbReference type="EMBL" id="ACZ19118.1"/>
    </source>
</evidence>
<evidence type="ECO:0000256" key="4">
    <source>
        <dbReference type="HAMAP-Rule" id="MF_00636"/>
    </source>
</evidence>
<keyword evidence="8" id="KW-1185">Reference proteome</keyword>
<dbReference type="EnsemblBacteria" id="ACZ19118">
    <property type="protein sequence ID" value="ACZ19118"/>
    <property type="gene ID" value="Taci_0885"/>
</dbReference>
<dbReference type="Pfam" id="PF22740">
    <property type="entry name" value="PapZ_C"/>
    <property type="match status" value="1"/>
</dbReference>
<feature type="binding site" evidence="4">
    <location>
        <begin position="13"/>
        <end position="20"/>
    </location>
    <ligand>
        <name>ATP</name>
        <dbReference type="ChEBI" id="CHEBI:30616"/>
    </ligand>
</feature>
<dbReference type="NCBIfam" id="NF003828">
    <property type="entry name" value="PRK05416.1"/>
    <property type="match status" value="1"/>
</dbReference>
<dbReference type="EMBL" id="CP001818">
    <property type="protein sequence ID" value="ACZ19118.1"/>
    <property type="molecule type" value="Genomic_DNA"/>
</dbReference>
<dbReference type="HAMAP" id="MF_00636">
    <property type="entry name" value="RapZ_like"/>
    <property type="match status" value="1"/>
</dbReference>
<dbReference type="PANTHER" id="PTHR30448">
    <property type="entry name" value="RNASE ADAPTER PROTEIN RAPZ"/>
    <property type="match status" value="1"/>
</dbReference>
<evidence type="ECO:0000256" key="1">
    <source>
        <dbReference type="ARBA" id="ARBA00022741"/>
    </source>
</evidence>
<dbReference type="Pfam" id="PF03668">
    <property type="entry name" value="RapZ-like_N"/>
    <property type="match status" value="1"/>
</dbReference>
<dbReference type="STRING" id="525903.Taci_0885"/>
<dbReference type="RefSeq" id="WP_012869633.1">
    <property type="nucleotide sequence ID" value="NC_013522.1"/>
</dbReference>
<dbReference type="Proteomes" id="UP000002030">
    <property type="component" value="Chromosome"/>
</dbReference>
<evidence type="ECO:0000313" key="8">
    <source>
        <dbReference type="Proteomes" id="UP000002030"/>
    </source>
</evidence>
<dbReference type="SUPFAM" id="SSF52540">
    <property type="entry name" value="P-loop containing nucleoside triphosphate hydrolases"/>
    <property type="match status" value="1"/>
</dbReference>
<organism evidence="7 8">
    <name type="scientific">Thermanaerovibrio acidaminovorans (strain ATCC 49978 / DSM 6589 / Su883)</name>
    <name type="common">Selenomonas acidaminovorans</name>
    <dbReference type="NCBI Taxonomy" id="525903"/>
    <lineage>
        <taxon>Bacteria</taxon>
        <taxon>Thermotogati</taxon>
        <taxon>Synergistota</taxon>
        <taxon>Synergistia</taxon>
        <taxon>Synergistales</taxon>
        <taxon>Synergistaceae</taxon>
        <taxon>Thermanaerovibrio</taxon>
    </lineage>
</organism>
<dbReference type="InterPro" id="IPR005337">
    <property type="entry name" value="RapZ-like"/>
</dbReference>
<reference evidence="7 8" key="1">
    <citation type="journal article" date="2009" name="Stand. Genomic Sci.">
        <title>Complete genome sequence of Thermanaerovibrio acidaminovorans type strain (Su883).</title>
        <authorList>
            <person name="Chovatia M."/>
            <person name="Sikorski J."/>
            <person name="Schroder M."/>
            <person name="Lapidus A."/>
            <person name="Nolan M."/>
            <person name="Tice H."/>
            <person name="Glavina Del Rio T."/>
            <person name="Copeland A."/>
            <person name="Cheng J.F."/>
            <person name="Lucas S."/>
            <person name="Chen F."/>
            <person name="Bruce D."/>
            <person name="Goodwin L."/>
            <person name="Pitluck S."/>
            <person name="Ivanova N."/>
            <person name="Mavromatis K."/>
            <person name="Ovchinnikova G."/>
            <person name="Pati A."/>
            <person name="Chen A."/>
            <person name="Palaniappan K."/>
            <person name="Land M."/>
            <person name="Hauser L."/>
            <person name="Chang Y.J."/>
            <person name="Jeffries C.D."/>
            <person name="Chain P."/>
            <person name="Saunders E."/>
            <person name="Detter J.C."/>
            <person name="Brettin T."/>
            <person name="Rohde M."/>
            <person name="Goker M."/>
            <person name="Spring S."/>
            <person name="Bristow J."/>
            <person name="Markowitz V."/>
            <person name="Hugenholtz P."/>
            <person name="Kyrpides N.C."/>
            <person name="Klenk H.P."/>
            <person name="Eisen J.A."/>
        </authorList>
    </citation>
    <scope>NUCLEOTIDE SEQUENCE [LARGE SCALE GENOMIC DNA]</scope>
    <source>
        <strain evidence="8">ATCC 49978 / DSM 6589 / Su883</strain>
    </source>
</reference>
<evidence type="ECO:0000259" key="6">
    <source>
        <dbReference type="Pfam" id="PF22740"/>
    </source>
</evidence>
<dbReference type="InterPro" id="IPR027417">
    <property type="entry name" value="P-loop_NTPase"/>
</dbReference>
<keyword evidence="3 4" id="KW-0342">GTP-binding</keyword>
<evidence type="ECO:0000256" key="3">
    <source>
        <dbReference type="ARBA" id="ARBA00023134"/>
    </source>
</evidence>
<keyword evidence="2 4" id="KW-0067">ATP-binding</keyword>
<proteinExistence type="inferred from homology"/>
<dbReference type="GO" id="GO:0005524">
    <property type="term" value="F:ATP binding"/>
    <property type="evidence" value="ECO:0007669"/>
    <property type="project" value="UniProtKB-UniRule"/>
</dbReference>
<dbReference type="GO" id="GO:0005525">
    <property type="term" value="F:GTP binding"/>
    <property type="evidence" value="ECO:0007669"/>
    <property type="project" value="UniProtKB-UniRule"/>
</dbReference>
<dbReference type="PIRSF" id="PIRSF005052">
    <property type="entry name" value="P-loopkin"/>
    <property type="match status" value="1"/>
</dbReference>
<dbReference type="InterPro" id="IPR053930">
    <property type="entry name" value="RapZ-like_N"/>
</dbReference>
<evidence type="ECO:0000259" key="5">
    <source>
        <dbReference type="Pfam" id="PF03668"/>
    </source>
</evidence>
<evidence type="ECO:0000256" key="2">
    <source>
        <dbReference type="ARBA" id="ARBA00022840"/>
    </source>
</evidence>
<feature type="domain" description="RapZ-like N-terminal" evidence="5">
    <location>
        <begin position="8"/>
        <end position="162"/>
    </location>
</feature>
<dbReference type="AlphaFoldDB" id="D1BA15"/>
<dbReference type="PANTHER" id="PTHR30448:SF0">
    <property type="entry name" value="RNASE ADAPTER PROTEIN RAPZ"/>
    <property type="match status" value="1"/>
</dbReference>
<dbReference type="KEGG" id="tai:Taci_0885"/>
<dbReference type="HOGENOM" id="CLU_059558_0_0_0"/>
<dbReference type="OrthoDB" id="9784461at2"/>
<dbReference type="Gene3D" id="3.40.50.300">
    <property type="entry name" value="P-loop containing nucleotide triphosphate hydrolases"/>
    <property type="match status" value="1"/>
</dbReference>
<feature type="domain" description="RapZ C-terminal" evidence="6">
    <location>
        <begin position="167"/>
        <end position="285"/>
    </location>
</feature>
<gene>
    <name evidence="7" type="ordered locus">Taci_0885</name>
</gene>
<accession>D1BA15</accession>
<dbReference type="InterPro" id="IPR053931">
    <property type="entry name" value="RapZ_C"/>
</dbReference>
<protein>
    <submittedName>
        <fullName evidence="7">Uncharacterized protein</fullName>
    </submittedName>
</protein>
<dbReference type="PATRIC" id="fig|525903.6.peg.886"/>
<dbReference type="eggNOG" id="COG1660">
    <property type="taxonomic scope" value="Bacteria"/>
</dbReference>
<name>D1BA15_THEAS</name>
<sequence length="291" mass="31858">MASTVKRLIILTGLSGSGKSTALRILEDQGFYPIDNLPPALLPQLLLVLSGHPGATSSGVVAVMDVRGRHLLNDLERVLASIRGAGTPVQLIFLDASDRDISSRFELTKRAHPMAQGDDTLDGIREERAMLAPLRGIADVVIDTSGMNHHQLRRILLEELLGGDGFKLVISSFGFKYGLPQDSDIIWDVRFLPNPNYVPHLKELTGMDQGIVSYFDPVPEFHQFVSSMAQMLARFVPFYERSGKLHLRVSIGCTGGRHRSVAVAEAVARSLIDLGVKCDVVHRDVDKGSLD</sequence>
<feature type="binding site" evidence="4">
    <location>
        <begin position="65"/>
        <end position="68"/>
    </location>
    <ligand>
        <name>GTP</name>
        <dbReference type="ChEBI" id="CHEBI:37565"/>
    </ligand>
</feature>